<organism evidence="2 3">
    <name type="scientific">Undibacterium pigrum</name>
    <dbReference type="NCBI Taxonomy" id="401470"/>
    <lineage>
        <taxon>Bacteria</taxon>
        <taxon>Pseudomonadati</taxon>
        <taxon>Pseudomonadota</taxon>
        <taxon>Betaproteobacteria</taxon>
        <taxon>Burkholderiales</taxon>
        <taxon>Oxalobacteraceae</taxon>
        <taxon>Undibacterium</taxon>
    </lineage>
</organism>
<dbReference type="SMART" id="SM01034">
    <property type="entry name" value="BLUF"/>
    <property type="match status" value="1"/>
</dbReference>
<dbReference type="EMBL" id="QJKB01000006">
    <property type="protein sequence ID" value="PXX41847.1"/>
    <property type="molecule type" value="Genomic_DNA"/>
</dbReference>
<evidence type="ECO:0000313" key="2">
    <source>
        <dbReference type="EMBL" id="PXX41847.1"/>
    </source>
</evidence>
<dbReference type="SUPFAM" id="SSF54975">
    <property type="entry name" value="Acylphosphatase/BLUF domain-like"/>
    <property type="match status" value="1"/>
</dbReference>
<dbReference type="AlphaFoldDB" id="A0A318IZZ5"/>
<protein>
    <submittedName>
        <fullName evidence="2">FAD-dependent sensor of blue light</fullName>
    </submittedName>
</protein>
<dbReference type="RefSeq" id="WP_110256298.1">
    <property type="nucleotide sequence ID" value="NZ_QJKB01000006.1"/>
</dbReference>
<dbReference type="GO" id="GO:0009882">
    <property type="term" value="F:blue light photoreceptor activity"/>
    <property type="evidence" value="ECO:0007669"/>
    <property type="project" value="InterPro"/>
</dbReference>
<accession>A0A318IZZ5</accession>
<gene>
    <name evidence="2" type="ORF">DFR42_10626</name>
</gene>
<dbReference type="PROSITE" id="PS50925">
    <property type="entry name" value="BLUF"/>
    <property type="match status" value="1"/>
</dbReference>
<dbReference type="Gene3D" id="3.30.70.100">
    <property type="match status" value="1"/>
</dbReference>
<reference evidence="2 3" key="1">
    <citation type="submission" date="2018-05" db="EMBL/GenBank/DDBJ databases">
        <title>Genomic Encyclopedia of Type Strains, Phase IV (KMG-IV): sequencing the most valuable type-strain genomes for metagenomic binning, comparative biology and taxonomic classification.</title>
        <authorList>
            <person name="Goeker M."/>
        </authorList>
    </citation>
    <scope>NUCLEOTIDE SEQUENCE [LARGE SCALE GENOMIC DNA]</scope>
    <source>
        <strain evidence="2 3">DSM 19792</strain>
    </source>
</reference>
<feature type="domain" description="BLUF" evidence="1">
    <location>
        <begin position="2"/>
        <end position="93"/>
    </location>
</feature>
<dbReference type="InterPro" id="IPR007024">
    <property type="entry name" value="BLUF_domain"/>
</dbReference>
<dbReference type="GO" id="GO:0071949">
    <property type="term" value="F:FAD binding"/>
    <property type="evidence" value="ECO:0007669"/>
    <property type="project" value="InterPro"/>
</dbReference>
<dbReference type="OrthoDB" id="557705at2"/>
<sequence length="141" mass="15947">MLVRLLYASRAVDEKMCDIVQSIVSQSRQHNPQHGITGVLCHSDQVFMQVLEGGREAVNTLYSHILRDERHTDVMLLDYEEILERRYAGWTMGQANMSKINPSILLKYSPLPVLDPHRMSGKILLALIDELMATASVVGRT</sequence>
<evidence type="ECO:0000259" key="1">
    <source>
        <dbReference type="PROSITE" id="PS50925"/>
    </source>
</evidence>
<dbReference type="InterPro" id="IPR036046">
    <property type="entry name" value="Acylphosphatase-like_dom_sf"/>
</dbReference>
<dbReference type="Pfam" id="PF04940">
    <property type="entry name" value="BLUF"/>
    <property type="match status" value="1"/>
</dbReference>
<proteinExistence type="predicted"/>
<comment type="caution">
    <text evidence="2">The sequence shown here is derived from an EMBL/GenBank/DDBJ whole genome shotgun (WGS) entry which is preliminary data.</text>
</comment>
<evidence type="ECO:0000313" key="3">
    <source>
        <dbReference type="Proteomes" id="UP000247792"/>
    </source>
</evidence>
<dbReference type="Proteomes" id="UP000247792">
    <property type="component" value="Unassembled WGS sequence"/>
</dbReference>
<keyword evidence="3" id="KW-1185">Reference proteome</keyword>
<name>A0A318IZZ5_9BURK</name>